<dbReference type="GO" id="GO:0003677">
    <property type="term" value="F:DNA binding"/>
    <property type="evidence" value="ECO:0007669"/>
    <property type="project" value="InterPro"/>
</dbReference>
<evidence type="ECO:0000256" key="1">
    <source>
        <dbReference type="SAM" id="Phobius"/>
    </source>
</evidence>
<dbReference type="Gene3D" id="2.60.40.10">
    <property type="entry name" value="Immunoglobulins"/>
    <property type="match status" value="1"/>
</dbReference>
<organism evidence="2 3">
    <name type="scientific">Candidatus Colwellbacteria bacterium CG10_big_fil_rev_8_21_14_0_10_42_22</name>
    <dbReference type="NCBI Taxonomy" id="1974540"/>
    <lineage>
        <taxon>Bacteria</taxon>
        <taxon>Candidatus Colwelliibacteriota</taxon>
    </lineage>
</organism>
<dbReference type="Pfam" id="PF13413">
    <property type="entry name" value="HTH_25"/>
    <property type="match status" value="1"/>
</dbReference>
<reference evidence="3" key="1">
    <citation type="submission" date="2017-09" db="EMBL/GenBank/DDBJ databases">
        <title>Depth-based differentiation of microbial function through sediment-hosted aquifers and enrichment of novel symbionts in the deep terrestrial subsurface.</title>
        <authorList>
            <person name="Probst A.J."/>
            <person name="Ladd B."/>
            <person name="Jarett J.K."/>
            <person name="Geller-Mcgrath D.E."/>
            <person name="Sieber C.M.K."/>
            <person name="Emerson J.B."/>
            <person name="Anantharaman K."/>
            <person name="Thomas B.C."/>
            <person name="Malmstrom R."/>
            <person name="Stieglmeier M."/>
            <person name="Klingl A."/>
            <person name="Woyke T."/>
            <person name="Ryan C.M."/>
            <person name="Banfield J.F."/>
        </authorList>
    </citation>
    <scope>NUCLEOTIDE SEQUENCE [LARGE SCALE GENOMIC DNA]</scope>
</reference>
<dbReference type="Gene3D" id="1.10.260.40">
    <property type="entry name" value="lambda repressor-like DNA-binding domains"/>
    <property type="match status" value="1"/>
</dbReference>
<dbReference type="Proteomes" id="UP000231466">
    <property type="component" value="Unassembled WGS sequence"/>
</dbReference>
<feature type="transmembrane region" description="Helical" evidence="1">
    <location>
        <begin position="113"/>
        <end position="130"/>
    </location>
</feature>
<evidence type="ECO:0000313" key="2">
    <source>
        <dbReference type="EMBL" id="PIR98290.1"/>
    </source>
</evidence>
<evidence type="ECO:0000313" key="3">
    <source>
        <dbReference type="Proteomes" id="UP000231466"/>
    </source>
</evidence>
<comment type="caution">
    <text evidence="2">The sequence shown here is derived from an EMBL/GenBank/DDBJ whole genome shotgun (WGS) entry which is preliminary data.</text>
</comment>
<keyword evidence="1" id="KW-1133">Transmembrane helix</keyword>
<keyword evidence="1" id="KW-0472">Membrane</keyword>
<dbReference type="AlphaFoldDB" id="A0A2H0VJ03"/>
<accession>A0A2H0VJ03</accession>
<name>A0A2H0VJ03_9BACT</name>
<dbReference type="InterPro" id="IPR010982">
    <property type="entry name" value="Lambda_DNA-bd_dom_sf"/>
</dbReference>
<gene>
    <name evidence="2" type="ORF">COT89_00150</name>
</gene>
<dbReference type="EMBL" id="PFAH01000001">
    <property type="protein sequence ID" value="PIR98290.1"/>
    <property type="molecule type" value="Genomic_DNA"/>
</dbReference>
<dbReference type="InterPro" id="IPR013783">
    <property type="entry name" value="Ig-like_fold"/>
</dbReference>
<evidence type="ECO:0008006" key="4">
    <source>
        <dbReference type="Google" id="ProtNLM"/>
    </source>
</evidence>
<sequence>MHKAEKKNMSEHQGIADALKNLMKSKGIGPQRLASMTDVPKRFIDAILQENFDKLPARPYIRGYLFKISNVLGADNDSLWEIYRTSIEAPSSGESDTLPVNRFAIKKMDSGKVVTILFVVLIVVFFALNLNRIIGKPGVDIVLPESTNEEILIVTGLVNPDDRLTLNGELIYTDEEGNFSKNVQMEPGLNTLEFRVSRYLGRETKIVKQVFYQPELQENAN</sequence>
<keyword evidence="1" id="KW-0812">Transmembrane</keyword>
<protein>
    <recommendedName>
        <fullName evidence="4">HTH cro/C1-type domain-containing protein</fullName>
    </recommendedName>
</protein>
<proteinExistence type="predicted"/>